<gene>
    <name evidence="2" type="ORF">EWM64_g7860</name>
</gene>
<feature type="compositionally biased region" description="Polar residues" evidence="1">
    <location>
        <begin position="8"/>
        <end position="22"/>
    </location>
</feature>
<evidence type="ECO:0000313" key="2">
    <source>
        <dbReference type="EMBL" id="TFY76151.1"/>
    </source>
</evidence>
<dbReference type="AlphaFoldDB" id="A0A4Y9ZQP2"/>
<evidence type="ECO:0000256" key="1">
    <source>
        <dbReference type="SAM" id="MobiDB-lite"/>
    </source>
</evidence>
<dbReference type="Proteomes" id="UP000298061">
    <property type="component" value="Unassembled WGS sequence"/>
</dbReference>
<evidence type="ECO:0000313" key="3">
    <source>
        <dbReference type="Proteomes" id="UP000298061"/>
    </source>
</evidence>
<sequence length="55" mass="6077">MSIASDASIDNHTLPPCSTSPIQIVNDLDKGDELTYPTSYRHLKVEAHYPAYSVN</sequence>
<organism evidence="2 3">
    <name type="scientific">Hericium alpestre</name>
    <dbReference type="NCBI Taxonomy" id="135208"/>
    <lineage>
        <taxon>Eukaryota</taxon>
        <taxon>Fungi</taxon>
        <taxon>Dikarya</taxon>
        <taxon>Basidiomycota</taxon>
        <taxon>Agaricomycotina</taxon>
        <taxon>Agaricomycetes</taxon>
        <taxon>Russulales</taxon>
        <taxon>Hericiaceae</taxon>
        <taxon>Hericium</taxon>
    </lineage>
</organism>
<proteinExistence type="predicted"/>
<name>A0A4Y9ZQP2_9AGAM</name>
<protein>
    <submittedName>
        <fullName evidence="2">Uncharacterized protein</fullName>
    </submittedName>
</protein>
<comment type="caution">
    <text evidence="2">The sequence shown here is derived from an EMBL/GenBank/DDBJ whole genome shotgun (WGS) entry which is preliminary data.</text>
</comment>
<reference evidence="2 3" key="1">
    <citation type="submission" date="2019-02" db="EMBL/GenBank/DDBJ databases">
        <title>Genome sequencing of the rare red list fungi Hericium alpestre (H. flagellum).</title>
        <authorList>
            <person name="Buettner E."/>
            <person name="Kellner H."/>
        </authorList>
    </citation>
    <scope>NUCLEOTIDE SEQUENCE [LARGE SCALE GENOMIC DNA]</scope>
    <source>
        <strain evidence="2 3">DSM 108284</strain>
    </source>
</reference>
<dbReference type="EMBL" id="SFCI01001304">
    <property type="protein sequence ID" value="TFY76151.1"/>
    <property type="molecule type" value="Genomic_DNA"/>
</dbReference>
<feature type="region of interest" description="Disordered" evidence="1">
    <location>
        <begin position="1"/>
        <end position="22"/>
    </location>
</feature>
<keyword evidence="3" id="KW-1185">Reference proteome</keyword>
<accession>A0A4Y9ZQP2</accession>